<evidence type="ECO:0000313" key="1">
    <source>
        <dbReference type="EMBL" id="KOF89677.1"/>
    </source>
</evidence>
<feature type="non-terminal residue" evidence="1">
    <location>
        <position position="1"/>
    </location>
</feature>
<protein>
    <submittedName>
        <fullName evidence="1">Uncharacterized protein</fullName>
    </submittedName>
</protein>
<dbReference type="EMBL" id="KQ417924">
    <property type="protein sequence ID" value="KOF89677.1"/>
    <property type="molecule type" value="Genomic_DNA"/>
</dbReference>
<accession>A0A0L8HKE5</accession>
<gene>
    <name evidence="1" type="ORF">OCBIM_22012662mg</name>
</gene>
<dbReference type="AlphaFoldDB" id="A0A0L8HKE5"/>
<sequence length="63" mass="7379">PTPHTHHYAPAAYTYTYIHSHVHETHAHTPTPHYTSTQYLSTFTSRHPYVTSHFHAHPYNTQI</sequence>
<proteinExistence type="predicted"/>
<reference evidence="1" key="1">
    <citation type="submission" date="2015-07" db="EMBL/GenBank/DDBJ databases">
        <title>MeaNS - Measles Nucleotide Surveillance Program.</title>
        <authorList>
            <person name="Tran T."/>
            <person name="Druce J."/>
        </authorList>
    </citation>
    <scope>NUCLEOTIDE SEQUENCE</scope>
    <source>
        <strain evidence="1">UCB-OBI-ISO-001</strain>
        <tissue evidence="1">Gonad</tissue>
    </source>
</reference>
<name>A0A0L8HKE5_OCTBM</name>
<organism evidence="1">
    <name type="scientific">Octopus bimaculoides</name>
    <name type="common">California two-spotted octopus</name>
    <dbReference type="NCBI Taxonomy" id="37653"/>
    <lineage>
        <taxon>Eukaryota</taxon>
        <taxon>Metazoa</taxon>
        <taxon>Spiralia</taxon>
        <taxon>Lophotrochozoa</taxon>
        <taxon>Mollusca</taxon>
        <taxon>Cephalopoda</taxon>
        <taxon>Coleoidea</taxon>
        <taxon>Octopodiformes</taxon>
        <taxon>Octopoda</taxon>
        <taxon>Incirrata</taxon>
        <taxon>Octopodidae</taxon>
        <taxon>Octopus</taxon>
    </lineage>
</organism>